<evidence type="ECO:0000256" key="6">
    <source>
        <dbReference type="ARBA" id="ARBA00022833"/>
    </source>
</evidence>
<keyword evidence="1" id="KW-0808">Transferase</keyword>
<dbReference type="CDD" id="cd20335">
    <property type="entry name" value="BRcat_RBR"/>
    <property type="match status" value="1"/>
</dbReference>
<protein>
    <submittedName>
        <fullName evidence="8">6287_t:CDS:1</fullName>
    </submittedName>
</protein>
<dbReference type="SMART" id="SM00647">
    <property type="entry name" value="IBR"/>
    <property type="match status" value="1"/>
</dbReference>
<evidence type="ECO:0000256" key="2">
    <source>
        <dbReference type="ARBA" id="ARBA00022723"/>
    </source>
</evidence>
<dbReference type="InterPro" id="IPR002867">
    <property type="entry name" value="IBR_dom"/>
</dbReference>
<accession>A0ABN7VD36</accession>
<keyword evidence="5" id="KW-0833">Ubl conjugation pathway</keyword>
<dbReference type="Proteomes" id="UP000789901">
    <property type="component" value="Unassembled WGS sequence"/>
</dbReference>
<evidence type="ECO:0000313" key="8">
    <source>
        <dbReference type="EMBL" id="CAG8757563.1"/>
    </source>
</evidence>
<name>A0ABN7VD36_GIGMA</name>
<proteinExistence type="predicted"/>
<evidence type="ECO:0000259" key="7">
    <source>
        <dbReference type="PROSITE" id="PS51873"/>
    </source>
</evidence>
<dbReference type="Pfam" id="PF01485">
    <property type="entry name" value="IBR"/>
    <property type="match status" value="1"/>
</dbReference>
<keyword evidence="2" id="KW-0479">Metal-binding</keyword>
<evidence type="ECO:0000313" key="9">
    <source>
        <dbReference type="Proteomes" id="UP000789901"/>
    </source>
</evidence>
<gene>
    <name evidence="8" type="ORF">GMARGA_LOCUS17086</name>
</gene>
<evidence type="ECO:0000256" key="1">
    <source>
        <dbReference type="ARBA" id="ARBA00022679"/>
    </source>
</evidence>
<keyword evidence="3" id="KW-0677">Repeat</keyword>
<dbReference type="SUPFAM" id="SSF57850">
    <property type="entry name" value="RING/U-box"/>
    <property type="match status" value="1"/>
</dbReference>
<evidence type="ECO:0000256" key="4">
    <source>
        <dbReference type="ARBA" id="ARBA00022771"/>
    </source>
</evidence>
<evidence type="ECO:0000256" key="5">
    <source>
        <dbReference type="ARBA" id="ARBA00022786"/>
    </source>
</evidence>
<feature type="domain" description="RING-type" evidence="7">
    <location>
        <begin position="1"/>
        <end position="118"/>
    </location>
</feature>
<comment type="caution">
    <text evidence="8">The sequence shown here is derived from an EMBL/GenBank/DDBJ whole genome shotgun (WGS) entry which is preliminary data.</text>
</comment>
<evidence type="ECO:0000256" key="3">
    <source>
        <dbReference type="ARBA" id="ARBA00022737"/>
    </source>
</evidence>
<keyword evidence="4" id="KW-0863">Zinc-finger</keyword>
<reference evidence="8 9" key="1">
    <citation type="submission" date="2021-06" db="EMBL/GenBank/DDBJ databases">
        <authorList>
            <person name="Kallberg Y."/>
            <person name="Tangrot J."/>
            <person name="Rosling A."/>
        </authorList>
    </citation>
    <scope>NUCLEOTIDE SEQUENCE [LARGE SCALE GENOMIC DNA]</scope>
    <source>
        <strain evidence="8 9">120-4 pot B 10/14</strain>
    </source>
</reference>
<sequence length="118" mass="13858">MEYDDMKRVANVDLFERYDYLCLHQAIRKMEDFRWCSNLICGSGQEHFERDSAPIMICKACEQKTCYKHAIPWHEGRTCAEYDIEKETPDGSTRDAIERETKPCPKCQIRIFKTATPA</sequence>
<dbReference type="EMBL" id="CAJVQB010012725">
    <property type="protein sequence ID" value="CAG8757563.1"/>
    <property type="molecule type" value="Genomic_DNA"/>
</dbReference>
<dbReference type="PROSITE" id="PS51873">
    <property type="entry name" value="TRIAD"/>
    <property type="match status" value="1"/>
</dbReference>
<keyword evidence="9" id="KW-1185">Reference proteome</keyword>
<dbReference type="InterPro" id="IPR044066">
    <property type="entry name" value="TRIAD_supradom"/>
</dbReference>
<keyword evidence="6" id="KW-0862">Zinc</keyword>
<organism evidence="8 9">
    <name type="scientific">Gigaspora margarita</name>
    <dbReference type="NCBI Taxonomy" id="4874"/>
    <lineage>
        <taxon>Eukaryota</taxon>
        <taxon>Fungi</taxon>
        <taxon>Fungi incertae sedis</taxon>
        <taxon>Mucoromycota</taxon>
        <taxon>Glomeromycotina</taxon>
        <taxon>Glomeromycetes</taxon>
        <taxon>Diversisporales</taxon>
        <taxon>Gigasporaceae</taxon>
        <taxon>Gigaspora</taxon>
    </lineage>
</organism>